<dbReference type="GeneID" id="78361710"/>
<comment type="caution">
    <text evidence="3">The sequence shown here is derived from an EMBL/GenBank/DDBJ whole genome shotgun (WGS) entry which is preliminary data.</text>
</comment>
<dbReference type="Pfam" id="PF04809">
    <property type="entry name" value="HupH_C"/>
    <property type="match status" value="2"/>
</dbReference>
<accession>A0A227KNZ3</accession>
<dbReference type="InterPro" id="IPR006894">
    <property type="entry name" value="HupH_Hydgase_express_prot_C"/>
</dbReference>
<dbReference type="InterPro" id="IPR038527">
    <property type="entry name" value="HupH_C_sf"/>
</dbReference>
<evidence type="ECO:0000313" key="4">
    <source>
        <dbReference type="Proteomes" id="UP000214610"/>
    </source>
</evidence>
<name>A0A227KNZ3_9BURK</name>
<sequence>MLNKFTSRPINIPIKSIGPGSQPDEEKAMTIGVPDTVETYIRPRAPEISDKETATRCRQLFIELYQEMKNWNQNSNAAGPSFALNHLDPATLNLVNQMLGEGEVSIIIKLPQDNFDEIRIQESIFVGVWRVCYYKDGKPISDQIEVSAIPACVPEAAYLTSKEGLNPTKEDPEAMNSPAILAELNAALKSWEPGAPAKTFNLSHLPMTPADNQIIDTALGMGAVHMMSRGFGNCHILSTDVRHAWRIQYFNNAPTRLMILNTIVVCGLPEEALASAEDLQDSVLRIKELVEWVTSSWELSSVELS</sequence>
<feature type="domain" description="HupH hydrogenase expression protein C-terminal" evidence="2">
    <location>
        <begin position="59"/>
        <end position="156"/>
    </location>
</feature>
<dbReference type="RefSeq" id="WP_066593369.1">
    <property type="nucleotide sequence ID" value="NZ_CAJTBZ010000004.1"/>
</dbReference>
<reference evidence="4" key="1">
    <citation type="submission" date="2017-05" db="EMBL/GenBank/DDBJ databases">
        <title>Improved OligoMM genomes.</title>
        <authorList>
            <person name="Garzetti D."/>
        </authorList>
    </citation>
    <scope>NUCLEOTIDE SEQUENCE [LARGE SCALE GENOMIC DNA]</scope>
    <source>
        <strain evidence="4">YL45</strain>
    </source>
</reference>
<dbReference type="Proteomes" id="UP000214610">
    <property type="component" value="Unassembled WGS sequence"/>
</dbReference>
<keyword evidence="4" id="KW-1185">Reference proteome</keyword>
<evidence type="ECO:0000256" key="1">
    <source>
        <dbReference type="ARBA" id="ARBA00010832"/>
    </source>
</evidence>
<dbReference type="Gene3D" id="3.30.1370.140">
    <property type="entry name" value="HupH hydrogenase expression protein, C-terminal domain"/>
    <property type="match status" value="2"/>
</dbReference>
<protein>
    <submittedName>
        <fullName evidence="3">Hydrogenase</fullName>
    </submittedName>
</protein>
<dbReference type="AlphaFoldDB" id="A0A227KNZ3"/>
<comment type="similarity">
    <text evidence="1">Belongs to the HupH/HyaF family.</text>
</comment>
<evidence type="ECO:0000313" key="3">
    <source>
        <dbReference type="EMBL" id="OXE49809.1"/>
    </source>
</evidence>
<dbReference type="EMBL" id="NHMP01000003">
    <property type="protein sequence ID" value="OXE49809.1"/>
    <property type="molecule type" value="Genomic_DNA"/>
</dbReference>
<proteinExistence type="inferred from homology"/>
<gene>
    <name evidence="3" type="ORF">ADH67_06690</name>
</gene>
<evidence type="ECO:0000259" key="2">
    <source>
        <dbReference type="Pfam" id="PF04809"/>
    </source>
</evidence>
<feature type="domain" description="HupH hydrogenase expression protein C-terminal" evidence="2">
    <location>
        <begin position="175"/>
        <end position="293"/>
    </location>
</feature>
<organism evidence="3 4">
    <name type="scientific">Turicimonas muris</name>
    <dbReference type="NCBI Taxonomy" id="1796652"/>
    <lineage>
        <taxon>Bacteria</taxon>
        <taxon>Pseudomonadati</taxon>
        <taxon>Pseudomonadota</taxon>
        <taxon>Betaproteobacteria</taxon>
        <taxon>Burkholderiales</taxon>
        <taxon>Sutterellaceae</taxon>
        <taxon>Turicimonas</taxon>
    </lineage>
</organism>